<dbReference type="GO" id="GO:0005524">
    <property type="term" value="F:ATP binding"/>
    <property type="evidence" value="ECO:0007669"/>
    <property type="project" value="UniProtKB-KW"/>
</dbReference>
<sequence length="498" mass="55640">GRPAHRIAPCRQELRRRARPRGRVALDRAGRDPLPGRGERLRQVDAHQGRLGRLAARPGRAADRWAADREHDAARRHRPGRAGDLPGLLAVREPLGCREPGAEQRAAGGAEARLLAPRPPDRPPGHRPPRRRARPRRAGRDPADLRQAARRHRPRADVGPAPAHHGRADHGADRARGRGAVPRGAGHPVEGHRRSLRQPQDARDARDQRAADGHPQRPRGRRRSHRRVRRGRHHPRHDRPGDRRRGLSLGTLPRRRAAAGGGGADHSRPARGCLPPRHARRDRRRLRPARLRPDGTRPCPLRHASRLCGPHPHRRPRGPARQRAARDRARHRLCPGGPADRGPLPRPDHRPQHAGHLPPPAEPRRRHPARPRRPRRRRDDPGDGHRHPDRRPPRHPAFGRQPAARGDRPLAAQRPAPADPERPHRRRRCRLQVRHPSQDPRAGPRAGARRADDLGRPPGAGRELQPHPRAASRPPRLRHAGGGDERDGARRAAGGAGM</sequence>
<gene>
    <name evidence="2" type="ORF">AVDCRST_MAG27-4214</name>
</gene>
<feature type="compositionally biased region" description="Basic residues" evidence="1">
    <location>
        <begin position="216"/>
        <end position="237"/>
    </location>
</feature>
<feature type="non-terminal residue" evidence="2">
    <location>
        <position position="498"/>
    </location>
</feature>
<accession>A0A6J4JMM9</accession>
<name>A0A6J4JMM9_9PROT</name>
<organism evidence="2">
    <name type="scientific">uncultured Craurococcus sp</name>
    <dbReference type="NCBI Taxonomy" id="1135998"/>
    <lineage>
        <taxon>Bacteria</taxon>
        <taxon>Pseudomonadati</taxon>
        <taxon>Pseudomonadota</taxon>
        <taxon>Alphaproteobacteria</taxon>
        <taxon>Acetobacterales</taxon>
        <taxon>Acetobacteraceae</taxon>
        <taxon>Craurococcus</taxon>
        <taxon>environmental samples</taxon>
    </lineage>
</organism>
<feature type="compositionally biased region" description="Basic and acidic residues" evidence="1">
    <location>
        <begin position="60"/>
        <end position="73"/>
    </location>
</feature>
<feature type="compositionally biased region" description="Low complexity" evidence="1">
    <location>
        <begin position="49"/>
        <end position="59"/>
    </location>
</feature>
<keyword evidence="2" id="KW-0067">ATP-binding</keyword>
<dbReference type="EMBL" id="CADCTD010000170">
    <property type="protein sequence ID" value="CAA9282652.1"/>
    <property type="molecule type" value="Genomic_DNA"/>
</dbReference>
<evidence type="ECO:0000256" key="1">
    <source>
        <dbReference type="SAM" id="MobiDB-lite"/>
    </source>
</evidence>
<feature type="compositionally biased region" description="Low complexity" evidence="1">
    <location>
        <begin position="103"/>
        <end position="116"/>
    </location>
</feature>
<feature type="compositionally biased region" description="Basic residues" evidence="1">
    <location>
        <begin position="277"/>
        <end position="290"/>
    </location>
</feature>
<feature type="compositionally biased region" description="Low complexity" evidence="1">
    <location>
        <begin position="178"/>
        <end position="188"/>
    </location>
</feature>
<dbReference type="AlphaFoldDB" id="A0A6J4JMM9"/>
<feature type="compositionally biased region" description="Basic residues" evidence="1">
    <location>
        <begin position="423"/>
        <end position="433"/>
    </location>
</feature>
<feature type="non-terminal residue" evidence="2">
    <location>
        <position position="1"/>
    </location>
</feature>
<feature type="region of interest" description="Disordered" evidence="1">
    <location>
        <begin position="1"/>
        <end position="498"/>
    </location>
</feature>
<feature type="compositionally biased region" description="Basic residues" evidence="1">
    <location>
        <begin position="125"/>
        <end position="137"/>
    </location>
</feature>
<feature type="compositionally biased region" description="Basic and acidic residues" evidence="1">
    <location>
        <begin position="481"/>
        <end position="490"/>
    </location>
</feature>
<keyword evidence="2" id="KW-0547">Nucleotide-binding</keyword>
<evidence type="ECO:0000313" key="2">
    <source>
        <dbReference type="EMBL" id="CAA9282652.1"/>
    </source>
</evidence>
<feature type="compositionally biased region" description="Basic and acidic residues" evidence="1">
    <location>
        <begin position="37"/>
        <end position="48"/>
    </location>
</feature>
<feature type="compositionally biased region" description="Basic residues" evidence="1">
    <location>
        <begin position="364"/>
        <end position="376"/>
    </location>
</feature>
<protein>
    <submittedName>
        <fullName evidence="2">Ribose ABC transport system, ATP-binding protein RbsA</fullName>
    </submittedName>
</protein>
<reference evidence="2" key="1">
    <citation type="submission" date="2020-02" db="EMBL/GenBank/DDBJ databases">
        <authorList>
            <person name="Meier V. D."/>
        </authorList>
    </citation>
    <scope>NUCLEOTIDE SEQUENCE</scope>
    <source>
        <strain evidence="2">AVDCRST_MAG27</strain>
    </source>
</reference>
<feature type="compositionally biased region" description="Basic and acidic residues" evidence="1">
    <location>
        <begin position="377"/>
        <end position="386"/>
    </location>
</feature>
<feature type="compositionally biased region" description="Basic and acidic residues" evidence="1">
    <location>
        <begin position="166"/>
        <end position="176"/>
    </location>
</feature>
<proteinExistence type="predicted"/>
<feature type="compositionally biased region" description="Basic and acidic residues" evidence="1">
    <location>
        <begin position="200"/>
        <end position="215"/>
    </location>
</feature>
<feature type="compositionally biased region" description="Basic residues" evidence="1">
    <location>
        <begin position="311"/>
        <end position="320"/>
    </location>
</feature>